<evidence type="ECO:0000256" key="3">
    <source>
        <dbReference type="SAM" id="SignalP"/>
    </source>
</evidence>
<keyword evidence="5" id="KW-1185">Reference proteome</keyword>
<keyword evidence="2" id="KW-0812">Transmembrane</keyword>
<accession>A0A238WPF0</accession>
<name>A0A238WPF0_9RHOB</name>
<feature type="transmembrane region" description="Helical" evidence="2">
    <location>
        <begin position="31"/>
        <end position="52"/>
    </location>
</feature>
<feature type="region of interest" description="Disordered" evidence="1">
    <location>
        <begin position="54"/>
        <end position="78"/>
    </location>
</feature>
<evidence type="ECO:0000313" key="4">
    <source>
        <dbReference type="EMBL" id="SNR48347.1"/>
    </source>
</evidence>
<dbReference type="AlphaFoldDB" id="A0A238WPF0"/>
<protein>
    <submittedName>
        <fullName evidence="4">Uncharacterized protein</fullName>
    </submittedName>
</protein>
<feature type="signal peptide" evidence="3">
    <location>
        <begin position="1"/>
        <end position="26"/>
    </location>
</feature>
<dbReference type="Proteomes" id="UP000198417">
    <property type="component" value="Unassembled WGS sequence"/>
</dbReference>
<keyword evidence="2" id="KW-0472">Membrane</keyword>
<keyword evidence="3" id="KW-0732">Signal</keyword>
<evidence type="ECO:0000313" key="5">
    <source>
        <dbReference type="Proteomes" id="UP000198417"/>
    </source>
</evidence>
<evidence type="ECO:0000256" key="2">
    <source>
        <dbReference type="SAM" id="Phobius"/>
    </source>
</evidence>
<gene>
    <name evidence="4" type="ORF">SAMN06265370_106213</name>
</gene>
<sequence length="174" mass="19615">MSRKFIITVLAAAVALTGLTAAPARAETNEALLRALGIGTTLLIVGAAIKNAKDHDDDKKKKKKARQVEPEPRHEYGYVDRDFYNDRNRYENRGRFGKHGRQDFGRGRAPLPSSCLISPRGGAQVFEARCLQQRYDQSRSLPDYCRTTARTRQGNVSVYEPSCLRRSGYEIARR</sequence>
<organism evidence="4 5">
    <name type="scientific">Puniceibacterium sediminis</name>
    <dbReference type="NCBI Taxonomy" id="1608407"/>
    <lineage>
        <taxon>Bacteria</taxon>
        <taxon>Pseudomonadati</taxon>
        <taxon>Pseudomonadota</taxon>
        <taxon>Alphaproteobacteria</taxon>
        <taxon>Rhodobacterales</taxon>
        <taxon>Paracoccaceae</taxon>
        <taxon>Puniceibacterium</taxon>
    </lineage>
</organism>
<proteinExistence type="predicted"/>
<feature type="chain" id="PRO_5011969236" evidence="3">
    <location>
        <begin position="27"/>
        <end position="174"/>
    </location>
</feature>
<feature type="compositionally biased region" description="Basic and acidic residues" evidence="1">
    <location>
        <begin position="66"/>
        <end position="78"/>
    </location>
</feature>
<dbReference type="OrthoDB" id="7876829at2"/>
<keyword evidence="2" id="KW-1133">Transmembrane helix</keyword>
<reference evidence="4 5" key="1">
    <citation type="submission" date="2017-06" db="EMBL/GenBank/DDBJ databases">
        <authorList>
            <person name="Kim H.J."/>
            <person name="Triplett B.A."/>
        </authorList>
    </citation>
    <scope>NUCLEOTIDE SEQUENCE [LARGE SCALE GENOMIC DNA]</scope>
    <source>
        <strain evidence="4 5">DSM 29052</strain>
    </source>
</reference>
<dbReference type="RefSeq" id="WP_089270217.1">
    <property type="nucleotide sequence ID" value="NZ_FZNN01000006.1"/>
</dbReference>
<evidence type="ECO:0000256" key="1">
    <source>
        <dbReference type="SAM" id="MobiDB-lite"/>
    </source>
</evidence>
<dbReference type="EMBL" id="FZNN01000006">
    <property type="protein sequence ID" value="SNR48347.1"/>
    <property type="molecule type" value="Genomic_DNA"/>
</dbReference>